<gene>
    <name evidence="3" type="ORF">K7432_005850</name>
</gene>
<evidence type="ECO:0000313" key="4">
    <source>
        <dbReference type="Proteomes" id="UP001479436"/>
    </source>
</evidence>
<keyword evidence="2" id="KW-0472">Membrane</keyword>
<proteinExistence type="predicted"/>
<reference evidence="3 4" key="1">
    <citation type="submission" date="2023-04" db="EMBL/GenBank/DDBJ databases">
        <title>Genome of Basidiobolus ranarum AG-B5.</title>
        <authorList>
            <person name="Stajich J.E."/>
            <person name="Carter-House D."/>
            <person name="Gryganskyi A."/>
        </authorList>
    </citation>
    <scope>NUCLEOTIDE SEQUENCE [LARGE SCALE GENOMIC DNA]</scope>
    <source>
        <strain evidence="3 4">AG-B5</strain>
    </source>
</reference>
<keyword evidence="2" id="KW-0812">Transmembrane</keyword>
<feature type="region of interest" description="Disordered" evidence="1">
    <location>
        <begin position="1"/>
        <end position="22"/>
    </location>
</feature>
<dbReference type="Proteomes" id="UP001479436">
    <property type="component" value="Unassembled WGS sequence"/>
</dbReference>
<feature type="compositionally biased region" description="Polar residues" evidence="1">
    <location>
        <begin position="1"/>
        <end position="10"/>
    </location>
</feature>
<dbReference type="EMBL" id="JASJQH010007117">
    <property type="protein sequence ID" value="KAK9717934.1"/>
    <property type="molecule type" value="Genomic_DNA"/>
</dbReference>
<keyword evidence="2" id="KW-1133">Transmembrane helix</keyword>
<accession>A0ABR2W2L5</accession>
<evidence type="ECO:0000256" key="1">
    <source>
        <dbReference type="SAM" id="MobiDB-lite"/>
    </source>
</evidence>
<comment type="caution">
    <text evidence="3">The sequence shown here is derived from an EMBL/GenBank/DDBJ whole genome shotgun (WGS) entry which is preliminary data.</text>
</comment>
<keyword evidence="4" id="KW-1185">Reference proteome</keyword>
<protein>
    <submittedName>
        <fullName evidence="3">Uncharacterized protein</fullName>
    </submittedName>
</protein>
<evidence type="ECO:0000256" key="2">
    <source>
        <dbReference type="SAM" id="Phobius"/>
    </source>
</evidence>
<name>A0ABR2W2L5_9FUNG</name>
<evidence type="ECO:0000313" key="3">
    <source>
        <dbReference type="EMBL" id="KAK9717934.1"/>
    </source>
</evidence>
<sequence>MSTSGVVQQRSDPHLHHRLHPRREQRPAELLVFNLDKKKGSDNVVIQKGNVTHYVLKRQLFGKKYSLTSGESNNTLIRAVTHKAVGYITLKSDVFLIHFNLSFPKFPRGVYTFEIDGIQYLWDYEMNSHLRCFTVQDTKLVAQIFSSAIVTSSLSQCFSNATQWNAKLAMVKDVAVSSGALSLIIMTGLLLIKKQIW</sequence>
<organism evidence="3 4">
    <name type="scientific">Basidiobolus ranarum</name>
    <dbReference type="NCBI Taxonomy" id="34480"/>
    <lineage>
        <taxon>Eukaryota</taxon>
        <taxon>Fungi</taxon>
        <taxon>Fungi incertae sedis</taxon>
        <taxon>Zoopagomycota</taxon>
        <taxon>Entomophthoromycotina</taxon>
        <taxon>Basidiobolomycetes</taxon>
        <taxon>Basidiobolales</taxon>
        <taxon>Basidiobolaceae</taxon>
        <taxon>Basidiobolus</taxon>
    </lineage>
</organism>
<feature type="transmembrane region" description="Helical" evidence="2">
    <location>
        <begin position="174"/>
        <end position="192"/>
    </location>
</feature>